<comment type="function">
    <text evidence="10">Pyrophosphatase that catalyzes the hydrolysis of nucleoside triphosphates to their monophosphate derivatives, with a high preference for the non-canonical purine nucleotides XTP (xanthosine triphosphate), dITP (deoxyinosine triphosphate) and ITP. Seems to function as a house-cleaning enzyme that removes non-canonical purine nucleotides from the nucleotide pool, thus preventing their incorporation into DNA/RNA and avoiding chromosomal lesions.</text>
</comment>
<dbReference type="InterPro" id="IPR029001">
    <property type="entry name" value="ITPase-like_fam"/>
</dbReference>
<keyword evidence="6 10" id="KW-0460">Magnesium</keyword>
<dbReference type="RefSeq" id="WP_088559591.1">
    <property type="nucleotide sequence ID" value="NZ_FYEH01000001.1"/>
</dbReference>
<keyword evidence="3 10" id="KW-0479">Metal-binding</keyword>
<dbReference type="GO" id="GO:0035870">
    <property type="term" value="F:dITP diphosphatase activity"/>
    <property type="evidence" value="ECO:0007669"/>
    <property type="project" value="UniProtKB-UniRule"/>
</dbReference>
<comment type="catalytic activity">
    <reaction evidence="10">
        <text>ITP + H2O = IMP + diphosphate + H(+)</text>
        <dbReference type="Rhea" id="RHEA:29399"/>
        <dbReference type="ChEBI" id="CHEBI:15377"/>
        <dbReference type="ChEBI" id="CHEBI:15378"/>
        <dbReference type="ChEBI" id="CHEBI:33019"/>
        <dbReference type="ChEBI" id="CHEBI:58053"/>
        <dbReference type="ChEBI" id="CHEBI:61402"/>
        <dbReference type="EC" id="3.6.1.66"/>
    </reaction>
</comment>
<dbReference type="GO" id="GO:0009146">
    <property type="term" value="P:purine nucleoside triphosphate catabolic process"/>
    <property type="evidence" value="ECO:0007669"/>
    <property type="project" value="UniProtKB-UniRule"/>
</dbReference>
<reference evidence="12 13" key="1">
    <citation type="submission" date="2017-06" db="EMBL/GenBank/DDBJ databases">
        <authorList>
            <person name="Kim H.J."/>
            <person name="Triplett B.A."/>
        </authorList>
    </citation>
    <scope>NUCLEOTIDE SEQUENCE [LARGE SCALE GENOMIC DNA]</scope>
    <source>
        <strain evidence="12 13">B29T1</strain>
    </source>
</reference>
<dbReference type="CDD" id="cd00515">
    <property type="entry name" value="HAM1"/>
    <property type="match status" value="1"/>
</dbReference>
<comment type="catalytic activity">
    <reaction evidence="9 10">
        <text>XTP + H2O = XMP + diphosphate + H(+)</text>
        <dbReference type="Rhea" id="RHEA:28610"/>
        <dbReference type="ChEBI" id="CHEBI:15377"/>
        <dbReference type="ChEBI" id="CHEBI:15378"/>
        <dbReference type="ChEBI" id="CHEBI:33019"/>
        <dbReference type="ChEBI" id="CHEBI:57464"/>
        <dbReference type="ChEBI" id="CHEBI:61314"/>
        <dbReference type="EC" id="3.6.1.66"/>
    </reaction>
</comment>
<dbReference type="PANTHER" id="PTHR11067">
    <property type="entry name" value="INOSINE TRIPHOSPHATE PYROPHOSPHATASE/HAM1 PROTEIN"/>
    <property type="match status" value="1"/>
</dbReference>
<keyword evidence="7 10" id="KW-0546">Nucleotide metabolism</keyword>
<dbReference type="Gene3D" id="3.90.950.10">
    <property type="match status" value="1"/>
</dbReference>
<name>A0A212PZV0_9PROT</name>
<accession>A0A212PZV0</accession>
<dbReference type="FunFam" id="3.90.950.10:FF:000001">
    <property type="entry name" value="dITP/XTP pyrophosphatase"/>
    <property type="match status" value="1"/>
</dbReference>
<evidence type="ECO:0000256" key="10">
    <source>
        <dbReference type="HAMAP-Rule" id="MF_01405"/>
    </source>
</evidence>
<comment type="cofactor">
    <cofactor evidence="10">
        <name>Mg(2+)</name>
        <dbReference type="ChEBI" id="CHEBI:18420"/>
    </cofactor>
    <text evidence="10">Binds 1 Mg(2+) ion per subunit.</text>
</comment>
<evidence type="ECO:0000256" key="3">
    <source>
        <dbReference type="ARBA" id="ARBA00022723"/>
    </source>
</evidence>
<dbReference type="Proteomes" id="UP000197065">
    <property type="component" value="Unassembled WGS sequence"/>
</dbReference>
<evidence type="ECO:0000256" key="1">
    <source>
        <dbReference type="ARBA" id="ARBA00008023"/>
    </source>
</evidence>
<keyword evidence="5 10" id="KW-0378">Hydrolase</keyword>
<keyword evidence="4 10" id="KW-0547">Nucleotide-binding</keyword>
<evidence type="ECO:0000256" key="9">
    <source>
        <dbReference type="ARBA" id="ARBA00052017"/>
    </source>
</evidence>
<dbReference type="GO" id="GO:0005829">
    <property type="term" value="C:cytosol"/>
    <property type="evidence" value="ECO:0007669"/>
    <property type="project" value="TreeGrafter"/>
</dbReference>
<dbReference type="GO" id="GO:0017111">
    <property type="term" value="F:ribonucleoside triphosphate phosphatase activity"/>
    <property type="evidence" value="ECO:0007669"/>
    <property type="project" value="InterPro"/>
</dbReference>
<dbReference type="HAMAP" id="MF_01405">
    <property type="entry name" value="Non_canon_purine_NTPase"/>
    <property type="match status" value="1"/>
</dbReference>
<feature type="binding site" evidence="10">
    <location>
        <begin position="162"/>
        <end position="165"/>
    </location>
    <ligand>
        <name>substrate</name>
    </ligand>
</feature>
<comment type="similarity">
    <text evidence="1 10 11">Belongs to the HAM1 NTPase family.</text>
</comment>
<dbReference type="EMBL" id="FYEH01000001">
    <property type="protein sequence ID" value="SNB52592.1"/>
    <property type="molecule type" value="Genomic_DNA"/>
</dbReference>
<dbReference type="EC" id="3.6.1.66" evidence="10"/>
<feature type="binding site" evidence="10">
    <location>
        <begin position="14"/>
        <end position="19"/>
    </location>
    <ligand>
        <name>substrate</name>
    </ligand>
</feature>
<feature type="binding site" evidence="10">
    <location>
        <position position="185"/>
    </location>
    <ligand>
        <name>substrate</name>
    </ligand>
</feature>
<dbReference type="PANTHER" id="PTHR11067:SF9">
    <property type="entry name" value="INOSINE TRIPHOSPHATE PYROPHOSPHATASE"/>
    <property type="match status" value="1"/>
</dbReference>
<sequence>MDSAFEGGELVLATHNKGKVREFEAMFQPRGVTIRSAADLGLAEPEETGSTFEANAILKAEAAMVATGLPALADDSGLAVAGLDGAPGIYSARWAGPGGDFNMAIARVFRELEGRYGSFAAAPKEAAFIAVLALAWPDGRTLTFPGVVDGRIVEAPRGEGGFGYDPIFIPLGHTQTFGQMSAADKHKISHRRRAIDAMVKALFAES</sequence>
<dbReference type="Pfam" id="PF01725">
    <property type="entry name" value="Ham1p_like"/>
    <property type="match status" value="1"/>
</dbReference>
<organism evidence="12 13">
    <name type="scientific">Arboricoccus pini</name>
    <dbReference type="NCBI Taxonomy" id="1963835"/>
    <lineage>
        <taxon>Bacteria</taxon>
        <taxon>Pseudomonadati</taxon>
        <taxon>Pseudomonadota</taxon>
        <taxon>Alphaproteobacteria</taxon>
        <taxon>Geminicoccales</taxon>
        <taxon>Geminicoccaceae</taxon>
        <taxon>Arboricoccus</taxon>
    </lineage>
</organism>
<feature type="binding site" evidence="10">
    <location>
        <position position="46"/>
    </location>
    <ligand>
        <name>Mg(2+)</name>
        <dbReference type="ChEBI" id="CHEBI:18420"/>
    </ligand>
</feature>
<evidence type="ECO:0000256" key="7">
    <source>
        <dbReference type="ARBA" id="ARBA00023080"/>
    </source>
</evidence>
<evidence type="ECO:0000256" key="5">
    <source>
        <dbReference type="ARBA" id="ARBA00022801"/>
    </source>
</evidence>
<evidence type="ECO:0000256" key="2">
    <source>
        <dbReference type="ARBA" id="ARBA00011738"/>
    </source>
</evidence>
<gene>
    <name evidence="12" type="ORF">SAMN07250955_101277</name>
</gene>
<feature type="active site" description="Proton acceptor" evidence="10">
    <location>
        <position position="75"/>
    </location>
</feature>
<dbReference type="NCBIfam" id="TIGR00042">
    <property type="entry name" value="RdgB/HAM1 family non-canonical purine NTP pyrophosphatase"/>
    <property type="match status" value="1"/>
</dbReference>
<dbReference type="InterPro" id="IPR002637">
    <property type="entry name" value="RdgB/HAM1"/>
</dbReference>
<dbReference type="GO" id="GO:0046872">
    <property type="term" value="F:metal ion binding"/>
    <property type="evidence" value="ECO:0007669"/>
    <property type="project" value="UniProtKB-KW"/>
</dbReference>
<dbReference type="InterPro" id="IPR020922">
    <property type="entry name" value="dITP/XTP_pyrophosphatase"/>
</dbReference>
<evidence type="ECO:0000256" key="6">
    <source>
        <dbReference type="ARBA" id="ARBA00022842"/>
    </source>
</evidence>
<protein>
    <recommendedName>
        <fullName evidence="10">dITP/XTP pyrophosphatase</fullName>
        <ecNumber evidence="10">3.6.1.66</ecNumber>
    </recommendedName>
    <alternativeName>
        <fullName evidence="10">Non-canonical purine NTP pyrophosphatase</fullName>
    </alternativeName>
    <alternativeName>
        <fullName evidence="10">Non-standard purine NTP pyrophosphatase</fullName>
    </alternativeName>
    <alternativeName>
        <fullName evidence="10">Nucleoside-triphosphate diphosphatase</fullName>
    </alternativeName>
    <alternativeName>
        <fullName evidence="10">Nucleoside-triphosphate pyrophosphatase</fullName>
        <shortName evidence="10">NTPase</shortName>
    </alternativeName>
</protein>
<dbReference type="AlphaFoldDB" id="A0A212PZV0"/>
<evidence type="ECO:0000313" key="13">
    <source>
        <dbReference type="Proteomes" id="UP000197065"/>
    </source>
</evidence>
<feature type="binding site" evidence="10">
    <location>
        <begin position="190"/>
        <end position="191"/>
    </location>
    <ligand>
        <name>substrate</name>
    </ligand>
</feature>
<dbReference type="GO" id="GO:0036222">
    <property type="term" value="F:XTP diphosphatase activity"/>
    <property type="evidence" value="ECO:0007669"/>
    <property type="project" value="UniProtKB-UniRule"/>
</dbReference>
<feature type="binding site" evidence="10">
    <location>
        <position position="76"/>
    </location>
    <ligand>
        <name>substrate</name>
    </ligand>
</feature>
<proteinExistence type="inferred from homology"/>
<feature type="binding site" evidence="10">
    <location>
        <position position="75"/>
    </location>
    <ligand>
        <name>Mg(2+)</name>
        <dbReference type="ChEBI" id="CHEBI:18420"/>
    </ligand>
</feature>
<dbReference type="GO" id="GO:0000166">
    <property type="term" value="F:nucleotide binding"/>
    <property type="evidence" value="ECO:0007669"/>
    <property type="project" value="UniProtKB-KW"/>
</dbReference>
<evidence type="ECO:0000313" key="12">
    <source>
        <dbReference type="EMBL" id="SNB52592.1"/>
    </source>
</evidence>
<dbReference type="GO" id="GO:0036220">
    <property type="term" value="F:ITP diphosphatase activity"/>
    <property type="evidence" value="ECO:0007669"/>
    <property type="project" value="UniProtKB-UniRule"/>
</dbReference>
<keyword evidence="13" id="KW-1185">Reference proteome</keyword>
<dbReference type="SUPFAM" id="SSF52972">
    <property type="entry name" value="ITPase-like"/>
    <property type="match status" value="1"/>
</dbReference>
<comment type="catalytic activity">
    <reaction evidence="8 10">
        <text>dITP + H2O = dIMP + diphosphate + H(+)</text>
        <dbReference type="Rhea" id="RHEA:28342"/>
        <dbReference type="ChEBI" id="CHEBI:15377"/>
        <dbReference type="ChEBI" id="CHEBI:15378"/>
        <dbReference type="ChEBI" id="CHEBI:33019"/>
        <dbReference type="ChEBI" id="CHEBI:61194"/>
        <dbReference type="ChEBI" id="CHEBI:61382"/>
        <dbReference type="EC" id="3.6.1.66"/>
    </reaction>
</comment>
<evidence type="ECO:0000256" key="8">
    <source>
        <dbReference type="ARBA" id="ARBA00051875"/>
    </source>
</evidence>
<evidence type="ECO:0000256" key="11">
    <source>
        <dbReference type="RuleBase" id="RU003781"/>
    </source>
</evidence>
<dbReference type="OrthoDB" id="9807456at2"/>
<dbReference type="GO" id="GO:0009117">
    <property type="term" value="P:nucleotide metabolic process"/>
    <property type="evidence" value="ECO:0007669"/>
    <property type="project" value="UniProtKB-KW"/>
</dbReference>
<comment type="subunit">
    <text evidence="2 10">Homodimer.</text>
</comment>
<evidence type="ECO:0000256" key="4">
    <source>
        <dbReference type="ARBA" id="ARBA00022741"/>
    </source>
</evidence>